<feature type="transmembrane region" description="Helical" evidence="1">
    <location>
        <begin position="158"/>
        <end position="184"/>
    </location>
</feature>
<proteinExistence type="predicted"/>
<organism evidence="2 3">
    <name type="scientific">Tibeticola sediminis</name>
    <dbReference type="NCBI Taxonomy" id="1917811"/>
    <lineage>
        <taxon>Bacteria</taxon>
        <taxon>Pseudomonadati</taxon>
        <taxon>Pseudomonadota</taxon>
        <taxon>Betaproteobacteria</taxon>
        <taxon>Burkholderiales</taxon>
        <taxon>Comamonadaceae</taxon>
        <taxon>Tibeticola</taxon>
    </lineage>
</organism>
<keyword evidence="1" id="KW-0472">Membrane</keyword>
<keyword evidence="3" id="KW-1185">Reference proteome</keyword>
<keyword evidence="1" id="KW-1133">Transmembrane helix</keyword>
<comment type="caution">
    <text evidence="2">The sequence shown here is derived from an EMBL/GenBank/DDBJ whole genome shotgun (WGS) entry which is preliminary data.</text>
</comment>
<dbReference type="EMBL" id="RKQL01000001">
    <property type="protein sequence ID" value="RPE72826.1"/>
    <property type="molecule type" value="Genomic_DNA"/>
</dbReference>
<protein>
    <submittedName>
        <fullName evidence="2">Phospholipid/cholesterol/gamma-HCH transport system permease protein</fullName>
    </submittedName>
</protein>
<accession>A0A3N4UQ84</accession>
<name>A0A3N4UQ84_9BURK</name>
<dbReference type="GO" id="GO:0043190">
    <property type="term" value="C:ATP-binding cassette (ABC) transporter complex"/>
    <property type="evidence" value="ECO:0007669"/>
    <property type="project" value="InterPro"/>
</dbReference>
<evidence type="ECO:0000256" key="1">
    <source>
        <dbReference type="SAM" id="Phobius"/>
    </source>
</evidence>
<reference evidence="2 3" key="1">
    <citation type="submission" date="2018-11" db="EMBL/GenBank/DDBJ databases">
        <title>Genomic Encyclopedia of Type Strains, Phase IV (KMG-IV): sequencing the most valuable type-strain genomes for metagenomic binning, comparative biology and taxonomic classification.</title>
        <authorList>
            <person name="Goeker M."/>
        </authorList>
    </citation>
    <scope>NUCLEOTIDE SEQUENCE [LARGE SCALE GENOMIC DNA]</scope>
    <source>
        <strain evidence="2 3">DSM 101684</strain>
    </source>
</reference>
<sequence length="268" mass="28379">MTLPYDPSMKHQTALQLGSQRVRAAWASLRLAAFVLVLALSPSTYRDPAVRATLVRQIALGTGPLLAWFTVLVAVGSLVLIRIVVVTAASYGLNRYALDMVVRVLVLELIPLIAALAVAVRITLPEGVRLAAQITPERLAAWRREGRDPLAVEGAPRVVGGVFAVVALAAVSCAVSLVLAYLVVHGFTLAALPAYTRKVGQVFTPAVSLVFVLKTLALSLSVSLVPVVSALRIAGSRNAGVLSEVGSLVRMFLLILLIEIGSLMVNYA</sequence>
<dbReference type="Pfam" id="PF02405">
    <property type="entry name" value="MlaE"/>
    <property type="match status" value="1"/>
</dbReference>
<evidence type="ECO:0000313" key="3">
    <source>
        <dbReference type="Proteomes" id="UP000272193"/>
    </source>
</evidence>
<dbReference type="AlphaFoldDB" id="A0A3N4UQ84"/>
<feature type="transmembrane region" description="Helical" evidence="1">
    <location>
        <begin position="101"/>
        <end position="120"/>
    </location>
</feature>
<feature type="transmembrane region" description="Helical" evidence="1">
    <location>
        <begin position="24"/>
        <end position="45"/>
    </location>
</feature>
<feature type="transmembrane region" description="Helical" evidence="1">
    <location>
        <begin position="248"/>
        <end position="267"/>
    </location>
</feature>
<dbReference type="Proteomes" id="UP000272193">
    <property type="component" value="Unassembled WGS sequence"/>
</dbReference>
<evidence type="ECO:0000313" key="2">
    <source>
        <dbReference type="EMBL" id="RPE72826.1"/>
    </source>
</evidence>
<keyword evidence="1" id="KW-0812">Transmembrane</keyword>
<feature type="transmembrane region" description="Helical" evidence="1">
    <location>
        <begin position="65"/>
        <end position="89"/>
    </location>
</feature>
<feature type="transmembrane region" description="Helical" evidence="1">
    <location>
        <begin position="205"/>
        <end position="228"/>
    </location>
</feature>
<gene>
    <name evidence="2" type="ORF">EDC62_0532</name>
</gene>
<dbReference type="InterPro" id="IPR030802">
    <property type="entry name" value="Permease_MalE"/>
</dbReference>